<protein>
    <submittedName>
        <fullName evidence="1">Uncharacterized protein</fullName>
    </submittedName>
</protein>
<comment type="caution">
    <text evidence="1">The sequence shown here is derived from an EMBL/GenBank/DDBJ whole genome shotgun (WGS) entry which is preliminary data.</text>
</comment>
<dbReference type="Proteomes" id="UP000237105">
    <property type="component" value="Unassembled WGS sequence"/>
</dbReference>
<evidence type="ECO:0000313" key="2">
    <source>
        <dbReference type="Proteomes" id="UP000237105"/>
    </source>
</evidence>
<dbReference type="AlphaFoldDB" id="A0A2P5CW07"/>
<name>A0A2P5CW07_PARAD</name>
<accession>A0A2P5CW07</accession>
<dbReference type="OrthoDB" id="1932527at2759"/>
<reference evidence="2" key="1">
    <citation type="submission" date="2016-06" db="EMBL/GenBank/DDBJ databases">
        <title>Parallel loss of symbiosis genes in relatives of nitrogen-fixing non-legume Parasponia.</title>
        <authorList>
            <person name="Van Velzen R."/>
            <person name="Holmer R."/>
            <person name="Bu F."/>
            <person name="Rutten L."/>
            <person name="Van Zeijl A."/>
            <person name="Liu W."/>
            <person name="Santuari L."/>
            <person name="Cao Q."/>
            <person name="Sharma T."/>
            <person name="Shen D."/>
            <person name="Roswanjaya Y."/>
            <person name="Wardhani T."/>
            <person name="Kalhor M.S."/>
            <person name="Jansen J."/>
            <person name="Van den Hoogen J."/>
            <person name="Gungor B."/>
            <person name="Hartog M."/>
            <person name="Hontelez J."/>
            <person name="Verver J."/>
            <person name="Yang W.-C."/>
            <person name="Schijlen E."/>
            <person name="Repin R."/>
            <person name="Schilthuizen M."/>
            <person name="Schranz E."/>
            <person name="Heidstra R."/>
            <person name="Miyata K."/>
            <person name="Fedorova E."/>
            <person name="Kohlen W."/>
            <person name="Bisseling T."/>
            <person name="Smit S."/>
            <person name="Geurts R."/>
        </authorList>
    </citation>
    <scope>NUCLEOTIDE SEQUENCE [LARGE SCALE GENOMIC DNA]</scope>
    <source>
        <strain evidence="2">cv. WU1-14</strain>
    </source>
</reference>
<evidence type="ECO:0000313" key="1">
    <source>
        <dbReference type="EMBL" id="PON65209.1"/>
    </source>
</evidence>
<dbReference type="EMBL" id="JXTB01000090">
    <property type="protein sequence ID" value="PON65209.1"/>
    <property type="molecule type" value="Genomic_DNA"/>
</dbReference>
<organism evidence="1 2">
    <name type="scientific">Parasponia andersonii</name>
    <name type="common">Sponia andersonii</name>
    <dbReference type="NCBI Taxonomy" id="3476"/>
    <lineage>
        <taxon>Eukaryota</taxon>
        <taxon>Viridiplantae</taxon>
        <taxon>Streptophyta</taxon>
        <taxon>Embryophyta</taxon>
        <taxon>Tracheophyta</taxon>
        <taxon>Spermatophyta</taxon>
        <taxon>Magnoliopsida</taxon>
        <taxon>eudicotyledons</taxon>
        <taxon>Gunneridae</taxon>
        <taxon>Pentapetalae</taxon>
        <taxon>rosids</taxon>
        <taxon>fabids</taxon>
        <taxon>Rosales</taxon>
        <taxon>Cannabaceae</taxon>
        <taxon>Parasponia</taxon>
    </lineage>
</organism>
<proteinExistence type="predicted"/>
<keyword evidence="2" id="KW-1185">Reference proteome</keyword>
<sequence length="98" mass="10995">MIKDDEGAVFTTKEDVGMTFTKKLSKIFTVEPTSFPVTPDDLILSFITLEESLVLETIPSFKHIKEVLFSMNPWKVLGLDGFSRTIGNSVYRCPSSCQ</sequence>
<gene>
    <name evidence="1" type="ORF">PanWU01x14_119150</name>
</gene>